<dbReference type="InterPro" id="IPR038084">
    <property type="entry name" value="PduO/GlcC-like_sf"/>
</dbReference>
<accession>A0A178XTK1</accession>
<comment type="caution">
    <text evidence="1">The sequence shown here is derived from an EMBL/GenBank/DDBJ whole genome shotgun (WGS) entry which is preliminary data.</text>
</comment>
<dbReference type="PANTHER" id="PTHR34309">
    <property type="entry name" value="SLR1406 PROTEIN"/>
    <property type="match status" value="1"/>
</dbReference>
<evidence type="ECO:0000313" key="2">
    <source>
        <dbReference type="Proteomes" id="UP000078507"/>
    </source>
</evidence>
<dbReference type="InterPro" id="IPR005624">
    <property type="entry name" value="PduO/GlcC-like"/>
</dbReference>
<organism evidence="1 2">
    <name type="scientific">Sinorhizobium saheli</name>
    <dbReference type="NCBI Taxonomy" id="36856"/>
    <lineage>
        <taxon>Bacteria</taxon>
        <taxon>Pseudomonadati</taxon>
        <taxon>Pseudomonadota</taxon>
        <taxon>Alphaproteobacteria</taxon>
        <taxon>Hyphomicrobiales</taxon>
        <taxon>Rhizobiaceae</taxon>
        <taxon>Sinorhizobium/Ensifer group</taxon>
        <taxon>Sinorhizobium</taxon>
    </lineage>
</organism>
<dbReference type="AlphaFoldDB" id="A0A178XTK1"/>
<reference evidence="1 2" key="1">
    <citation type="submission" date="2015-11" db="EMBL/GenBank/DDBJ databases">
        <title>Ensifer anhuiense sp. nov., an effective nitrogen fixation bacterium with Glycine soja.</title>
        <authorList>
            <person name="Yan H."/>
            <person name="Chen W."/>
        </authorList>
    </citation>
    <scope>NUCLEOTIDE SEQUENCE [LARGE SCALE GENOMIC DNA]</scope>
    <source>
        <strain evidence="1 2">LMG 7837</strain>
    </source>
</reference>
<dbReference type="Pfam" id="PF03928">
    <property type="entry name" value="HbpS-like"/>
    <property type="match status" value="1"/>
</dbReference>
<name>A0A178XTK1_SINSA</name>
<protein>
    <submittedName>
        <fullName evidence="1">Glcg protein</fullName>
    </submittedName>
</protein>
<dbReference type="PANTHER" id="PTHR34309:SF1">
    <property type="entry name" value="PROTEIN GLCG"/>
    <property type="match status" value="1"/>
</dbReference>
<dbReference type="SUPFAM" id="SSF143744">
    <property type="entry name" value="GlcG-like"/>
    <property type="match status" value="1"/>
</dbReference>
<dbReference type="RefSeq" id="WP_066878345.1">
    <property type="nucleotide sequence ID" value="NZ_LNQB01000094.1"/>
</dbReference>
<dbReference type="OrthoDB" id="9815788at2"/>
<dbReference type="Gene3D" id="3.30.450.150">
    <property type="entry name" value="Haem-degrading domain"/>
    <property type="match status" value="1"/>
</dbReference>
<sequence>MSKFFRETVALSHSGALAALQAALEKANSINVPQCICIVDVSGEVIVHFKMDGAKYLSMHTARAKARTAASINSPTGSMTADFGLAAGIASHGGVTHLPGGLPIRFSGKLAGAIGVGSGTGEQDFEVARAALTVIGADSV</sequence>
<dbReference type="InterPro" id="IPR052517">
    <property type="entry name" value="GlcG_carb_metab_protein"/>
</dbReference>
<dbReference type="Proteomes" id="UP000078507">
    <property type="component" value="Unassembled WGS sequence"/>
</dbReference>
<gene>
    <name evidence="1" type="ORF">ATB98_13010</name>
</gene>
<keyword evidence="2" id="KW-1185">Reference proteome</keyword>
<dbReference type="STRING" id="36856.ATB98_13010"/>
<dbReference type="EMBL" id="LNQB01000094">
    <property type="protein sequence ID" value="OAP38102.1"/>
    <property type="molecule type" value="Genomic_DNA"/>
</dbReference>
<evidence type="ECO:0000313" key="1">
    <source>
        <dbReference type="EMBL" id="OAP38102.1"/>
    </source>
</evidence>
<proteinExistence type="predicted"/>